<name>A0A9P6DA88_PLEER</name>
<proteinExistence type="predicted"/>
<accession>A0A9P6DA88</accession>
<keyword evidence="2" id="KW-1185">Reference proteome</keyword>
<dbReference type="AlphaFoldDB" id="A0A9P6DA88"/>
<comment type="caution">
    <text evidence="1">The sequence shown here is derived from an EMBL/GenBank/DDBJ whole genome shotgun (WGS) entry which is preliminary data.</text>
</comment>
<gene>
    <name evidence="1" type="ORF">BDN71DRAFT_1456150</name>
</gene>
<sequence length="56" mass="6245">MLPRRLLVPAFPSLGSPFTLEGYKEVLAARHLEFPGTTPAFSSLVRHWKPELKAAL</sequence>
<evidence type="ECO:0000313" key="1">
    <source>
        <dbReference type="EMBL" id="KAF9489444.1"/>
    </source>
</evidence>
<organism evidence="1 2">
    <name type="scientific">Pleurotus eryngii</name>
    <name type="common">Boletus of the steppes</name>
    <dbReference type="NCBI Taxonomy" id="5323"/>
    <lineage>
        <taxon>Eukaryota</taxon>
        <taxon>Fungi</taxon>
        <taxon>Dikarya</taxon>
        <taxon>Basidiomycota</taxon>
        <taxon>Agaricomycotina</taxon>
        <taxon>Agaricomycetes</taxon>
        <taxon>Agaricomycetidae</taxon>
        <taxon>Agaricales</taxon>
        <taxon>Pleurotineae</taxon>
        <taxon>Pleurotaceae</taxon>
        <taxon>Pleurotus</taxon>
    </lineage>
</organism>
<reference evidence="1" key="1">
    <citation type="submission" date="2020-11" db="EMBL/GenBank/DDBJ databases">
        <authorList>
            <consortium name="DOE Joint Genome Institute"/>
            <person name="Ahrendt S."/>
            <person name="Riley R."/>
            <person name="Andreopoulos W."/>
            <person name="Labutti K."/>
            <person name="Pangilinan J."/>
            <person name="Ruiz-Duenas F.J."/>
            <person name="Barrasa J.M."/>
            <person name="Sanchez-Garcia M."/>
            <person name="Camarero S."/>
            <person name="Miyauchi S."/>
            <person name="Serrano A."/>
            <person name="Linde D."/>
            <person name="Babiker R."/>
            <person name="Drula E."/>
            <person name="Ayuso-Fernandez I."/>
            <person name="Pacheco R."/>
            <person name="Padilla G."/>
            <person name="Ferreira P."/>
            <person name="Barriuso J."/>
            <person name="Kellner H."/>
            <person name="Castanera R."/>
            <person name="Alfaro M."/>
            <person name="Ramirez L."/>
            <person name="Pisabarro A.G."/>
            <person name="Kuo A."/>
            <person name="Tritt A."/>
            <person name="Lipzen A."/>
            <person name="He G."/>
            <person name="Yan M."/>
            <person name="Ng V."/>
            <person name="Cullen D."/>
            <person name="Martin F."/>
            <person name="Rosso M.-N."/>
            <person name="Henrissat B."/>
            <person name="Hibbett D."/>
            <person name="Martinez A.T."/>
            <person name="Grigoriev I.V."/>
        </authorList>
    </citation>
    <scope>NUCLEOTIDE SEQUENCE</scope>
    <source>
        <strain evidence="1">ATCC 90797</strain>
    </source>
</reference>
<protein>
    <submittedName>
        <fullName evidence="1">Uncharacterized protein</fullName>
    </submittedName>
</protein>
<dbReference type="Proteomes" id="UP000807025">
    <property type="component" value="Unassembled WGS sequence"/>
</dbReference>
<dbReference type="EMBL" id="MU154671">
    <property type="protein sequence ID" value="KAF9489444.1"/>
    <property type="molecule type" value="Genomic_DNA"/>
</dbReference>
<evidence type="ECO:0000313" key="2">
    <source>
        <dbReference type="Proteomes" id="UP000807025"/>
    </source>
</evidence>